<dbReference type="InterPro" id="IPR009057">
    <property type="entry name" value="Homeodomain-like_sf"/>
</dbReference>
<keyword evidence="9" id="KW-1185">Reference proteome</keyword>
<protein>
    <submittedName>
        <fullName evidence="8">Uncharacterized protein</fullName>
    </submittedName>
</protein>
<gene>
    <name evidence="8" type="ORF">DUNSADRAFT_6593</name>
</gene>
<dbReference type="SUPFAM" id="SSF46689">
    <property type="entry name" value="Homeodomain-like"/>
    <property type="match status" value="1"/>
</dbReference>
<name>A0ABQ7GMY8_DUNSA</name>
<keyword evidence="1" id="KW-0805">Transcription regulation</keyword>
<dbReference type="Pfam" id="PF00249">
    <property type="entry name" value="Myb_DNA-binding"/>
    <property type="match status" value="1"/>
</dbReference>
<dbReference type="Gene3D" id="1.10.10.60">
    <property type="entry name" value="Homeodomain-like"/>
    <property type="match status" value="1"/>
</dbReference>
<feature type="region of interest" description="Disordered" evidence="5">
    <location>
        <begin position="177"/>
        <end position="199"/>
    </location>
</feature>
<reference evidence="8" key="1">
    <citation type="submission" date="2017-08" db="EMBL/GenBank/DDBJ databases">
        <authorList>
            <person name="Polle J.E."/>
            <person name="Barry K."/>
            <person name="Cushman J."/>
            <person name="Schmutz J."/>
            <person name="Tran D."/>
            <person name="Hathwaick L.T."/>
            <person name="Yim W.C."/>
            <person name="Jenkins J."/>
            <person name="Mckie-Krisberg Z.M."/>
            <person name="Prochnik S."/>
            <person name="Lindquist E."/>
            <person name="Dockter R.B."/>
            <person name="Adam C."/>
            <person name="Molina H."/>
            <person name="Bunkerborg J."/>
            <person name="Jin E."/>
            <person name="Buchheim M."/>
            <person name="Magnuson J."/>
        </authorList>
    </citation>
    <scope>NUCLEOTIDE SEQUENCE</scope>
    <source>
        <strain evidence="8">CCAP 19/18</strain>
    </source>
</reference>
<keyword evidence="3" id="KW-0804">Transcription</keyword>
<organism evidence="8 9">
    <name type="scientific">Dunaliella salina</name>
    <name type="common">Green alga</name>
    <name type="synonym">Protococcus salinus</name>
    <dbReference type="NCBI Taxonomy" id="3046"/>
    <lineage>
        <taxon>Eukaryota</taxon>
        <taxon>Viridiplantae</taxon>
        <taxon>Chlorophyta</taxon>
        <taxon>core chlorophytes</taxon>
        <taxon>Chlorophyceae</taxon>
        <taxon>CS clade</taxon>
        <taxon>Chlamydomonadales</taxon>
        <taxon>Dunaliellaceae</taxon>
        <taxon>Dunaliella</taxon>
    </lineage>
</organism>
<accession>A0ABQ7GMY8</accession>
<dbReference type="NCBIfam" id="TIGR01557">
    <property type="entry name" value="myb_SHAQKYF"/>
    <property type="match status" value="1"/>
</dbReference>
<keyword evidence="2" id="KW-0238">DNA-binding</keyword>
<evidence type="ECO:0000259" key="6">
    <source>
        <dbReference type="PROSITE" id="PS50090"/>
    </source>
</evidence>
<evidence type="ECO:0000256" key="4">
    <source>
        <dbReference type="ARBA" id="ARBA00023242"/>
    </source>
</evidence>
<dbReference type="PROSITE" id="PS50090">
    <property type="entry name" value="MYB_LIKE"/>
    <property type="match status" value="1"/>
</dbReference>
<dbReference type="CDD" id="cd00167">
    <property type="entry name" value="SANT"/>
    <property type="match status" value="1"/>
</dbReference>
<evidence type="ECO:0000256" key="1">
    <source>
        <dbReference type="ARBA" id="ARBA00023015"/>
    </source>
</evidence>
<dbReference type="InterPro" id="IPR001005">
    <property type="entry name" value="SANT/Myb"/>
</dbReference>
<feature type="region of interest" description="Disordered" evidence="5">
    <location>
        <begin position="312"/>
        <end position="341"/>
    </location>
</feature>
<comment type="caution">
    <text evidence="8">The sequence shown here is derived from an EMBL/GenBank/DDBJ whole genome shotgun (WGS) entry which is preliminary data.</text>
</comment>
<evidence type="ECO:0000313" key="9">
    <source>
        <dbReference type="Proteomes" id="UP000815325"/>
    </source>
</evidence>
<dbReference type="InterPro" id="IPR006447">
    <property type="entry name" value="Myb_dom_plants"/>
</dbReference>
<dbReference type="PANTHER" id="PTHR44191">
    <property type="entry name" value="TRANSCRIPTION FACTOR KUA1"/>
    <property type="match status" value="1"/>
</dbReference>
<dbReference type="EMBL" id="MU069680">
    <property type="protein sequence ID" value="KAF5835977.1"/>
    <property type="molecule type" value="Genomic_DNA"/>
</dbReference>
<feature type="region of interest" description="Disordered" evidence="5">
    <location>
        <begin position="84"/>
        <end position="122"/>
    </location>
</feature>
<feature type="domain" description="Myb-like" evidence="6">
    <location>
        <begin position="11"/>
        <end position="56"/>
    </location>
</feature>
<keyword evidence="4" id="KW-0539">Nucleus</keyword>
<proteinExistence type="predicted"/>
<dbReference type="InterPro" id="IPR052245">
    <property type="entry name" value="Plant_Stress_Dev_TF"/>
</dbReference>
<evidence type="ECO:0000313" key="8">
    <source>
        <dbReference type="EMBL" id="KAF5835977.1"/>
    </source>
</evidence>
<dbReference type="InterPro" id="IPR017930">
    <property type="entry name" value="Myb_dom"/>
</dbReference>
<evidence type="ECO:0000256" key="5">
    <source>
        <dbReference type="SAM" id="MobiDB-lite"/>
    </source>
</evidence>
<dbReference type="Proteomes" id="UP000815325">
    <property type="component" value="Unassembled WGS sequence"/>
</dbReference>
<feature type="domain" description="HTH myb-type" evidence="7">
    <location>
        <begin position="8"/>
        <end position="60"/>
    </location>
</feature>
<evidence type="ECO:0000256" key="3">
    <source>
        <dbReference type="ARBA" id="ARBA00023163"/>
    </source>
</evidence>
<sequence length="405" mass="43326">MASVLATRGVPWSQAEHEGFLLGLEQLGKGNWRGISRTFVPTRTPTQVASHAQKYFLRAANGGSKRKSRFGGVTATYPACQPTKVPRTAGSPLADSCSPTNSHHMAAPVQQQQPSHLAPLPQTLPVTSSAALSAPIADTASHHHSPEASCKASPSAIAATANSLPFAPNPACPTLGVPLPVHPTNSQPQVQHDRSEGPAMRPTVYGVPCFPMLPTGGLMGCLLPGLLPLNVRHTSQPTQHHAPHHLHLPPTCVSALISQQQEQLHEQQQHLHEQQLLQEQQVQEQQQQWQQHQQQCAADLSYGPLHTLALASAGAERKEDRASDVIPGGGPVKQEGTASPAASNVSYDSSCSNHSTHDSTFLSAALRAGLCRPEPVRGCSAQVRNRNGNHWVIRGTDNWVIRGLK</sequence>
<dbReference type="PROSITE" id="PS51294">
    <property type="entry name" value="HTH_MYB"/>
    <property type="match status" value="1"/>
</dbReference>
<dbReference type="SMART" id="SM00717">
    <property type="entry name" value="SANT"/>
    <property type="match status" value="1"/>
</dbReference>
<evidence type="ECO:0000256" key="2">
    <source>
        <dbReference type="ARBA" id="ARBA00023125"/>
    </source>
</evidence>
<feature type="compositionally biased region" description="Polar residues" evidence="5">
    <location>
        <begin position="97"/>
        <end position="115"/>
    </location>
</feature>
<dbReference type="PANTHER" id="PTHR44191:SF62">
    <property type="entry name" value="OS04G0341900 PROTEIN"/>
    <property type="match status" value="1"/>
</dbReference>
<evidence type="ECO:0000259" key="7">
    <source>
        <dbReference type="PROSITE" id="PS51294"/>
    </source>
</evidence>